<dbReference type="Gene3D" id="1.10.4080.10">
    <property type="entry name" value="ADP-ribosylation/Crystallin J1"/>
    <property type="match status" value="1"/>
</dbReference>
<dbReference type="InterPro" id="IPR036705">
    <property type="entry name" value="Ribosyl_crysJ1_sf"/>
</dbReference>
<reference evidence="1 2" key="1">
    <citation type="journal article" date="2021" name="Elife">
        <title>Chloroplast acquisition without the gene transfer in kleptoplastic sea slugs, Plakobranchus ocellatus.</title>
        <authorList>
            <person name="Maeda T."/>
            <person name="Takahashi S."/>
            <person name="Yoshida T."/>
            <person name="Shimamura S."/>
            <person name="Takaki Y."/>
            <person name="Nagai Y."/>
            <person name="Toyoda A."/>
            <person name="Suzuki Y."/>
            <person name="Arimoto A."/>
            <person name="Ishii H."/>
            <person name="Satoh N."/>
            <person name="Nishiyama T."/>
            <person name="Hasebe M."/>
            <person name="Maruyama T."/>
            <person name="Minagawa J."/>
            <person name="Obokata J."/>
            <person name="Shigenobu S."/>
        </authorList>
    </citation>
    <scope>NUCLEOTIDE SEQUENCE [LARGE SCALE GENOMIC DNA]</scope>
</reference>
<evidence type="ECO:0000313" key="1">
    <source>
        <dbReference type="EMBL" id="GFR97288.1"/>
    </source>
</evidence>
<dbReference type="EMBL" id="BMAT01009032">
    <property type="protein sequence ID" value="GFR97288.1"/>
    <property type="molecule type" value="Genomic_DNA"/>
</dbReference>
<protein>
    <submittedName>
        <fullName evidence="1">Uncharacterized protein</fullName>
    </submittedName>
</protein>
<dbReference type="AlphaFoldDB" id="A0AAV4HH54"/>
<dbReference type="Proteomes" id="UP000762676">
    <property type="component" value="Unassembled WGS sequence"/>
</dbReference>
<proteinExistence type="predicted"/>
<gene>
    <name evidence="1" type="ORF">ElyMa_004473900</name>
</gene>
<keyword evidence="2" id="KW-1185">Reference proteome</keyword>
<sequence length="75" mass="8411">MVLKEDHKGSQFNFKYPQHTELTLSKMATETIKAPSLEPEIRDQMLATLYGQAVGDAIGLLAEFMTKEEAIEVII</sequence>
<organism evidence="1 2">
    <name type="scientific">Elysia marginata</name>
    <dbReference type="NCBI Taxonomy" id="1093978"/>
    <lineage>
        <taxon>Eukaryota</taxon>
        <taxon>Metazoa</taxon>
        <taxon>Spiralia</taxon>
        <taxon>Lophotrochozoa</taxon>
        <taxon>Mollusca</taxon>
        <taxon>Gastropoda</taxon>
        <taxon>Heterobranchia</taxon>
        <taxon>Euthyneura</taxon>
        <taxon>Panpulmonata</taxon>
        <taxon>Sacoglossa</taxon>
        <taxon>Placobranchoidea</taxon>
        <taxon>Plakobranchidae</taxon>
        <taxon>Elysia</taxon>
    </lineage>
</organism>
<evidence type="ECO:0000313" key="2">
    <source>
        <dbReference type="Proteomes" id="UP000762676"/>
    </source>
</evidence>
<accession>A0AAV4HH54</accession>
<dbReference type="SUPFAM" id="SSF101478">
    <property type="entry name" value="ADP-ribosylglycohydrolase"/>
    <property type="match status" value="1"/>
</dbReference>
<comment type="caution">
    <text evidence="1">The sequence shown here is derived from an EMBL/GenBank/DDBJ whole genome shotgun (WGS) entry which is preliminary data.</text>
</comment>
<name>A0AAV4HH54_9GAST</name>